<keyword evidence="3" id="KW-1185">Reference proteome</keyword>
<feature type="region of interest" description="Disordered" evidence="1">
    <location>
        <begin position="260"/>
        <end position="279"/>
    </location>
</feature>
<accession>A0AAV9Y2Z5</accession>
<name>A0AAV9Y2Z5_9CRYT</name>
<dbReference type="AlphaFoldDB" id="A0AAV9Y2Z5"/>
<organism evidence="2 3">
    <name type="scientific">Cryptosporidium xiaoi</name>
    <dbReference type="NCBI Taxonomy" id="659607"/>
    <lineage>
        <taxon>Eukaryota</taxon>
        <taxon>Sar</taxon>
        <taxon>Alveolata</taxon>
        <taxon>Apicomplexa</taxon>
        <taxon>Conoidasida</taxon>
        <taxon>Coccidia</taxon>
        <taxon>Eucoccidiorida</taxon>
        <taxon>Eimeriorina</taxon>
        <taxon>Cryptosporidiidae</taxon>
        <taxon>Cryptosporidium</taxon>
    </lineage>
</organism>
<gene>
    <name evidence="2" type="ORF">RS030_233538</name>
</gene>
<reference evidence="2 3" key="1">
    <citation type="submission" date="2023-10" db="EMBL/GenBank/DDBJ databases">
        <title>Comparative genomics analysis reveals potential genetic determinants of host preference in Cryptosporidium xiaoi.</title>
        <authorList>
            <person name="Xiao L."/>
            <person name="Li J."/>
        </authorList>
    </citation>
    <scope>NUCLEOTIDE SEQUENCE [LARGE SCALE GENOMIC DNA]</scope>
    <source>
        <strain evidence="2 3">52996</strain>
    </source>
</reference>
<dbReference type="Proteomes" id="UP001311799">
    <property type="component" value="Unassembled WGS sequence"/>
</dbReference>
<feature type="compositionally biased region" description="Low complexity" evidence="1">
    <location>
        <begin position="270"/>
        <end position="279"/>
    </location>
</feature>
<proteinExistence type="predicted"/>
<evidence type="ECO:0000256" key="1">
    <source>
        <dbReference type="SAM" id="MobiDB-lite"/>
    </source>
</evidence>
<evidence type="ECO:0000313" key="2">
    <source>
        <dbReference type="EMBL" id="KAK6589096.1"/>
    </source>
</evidence>
<comment type="caution">
    <text evidence="2">The sequence shown here is derived from an EMBL/GenBank/DDBJ whole genome shotgun (WGS) entry which is preliminary data.</text>
</comment>
<evidence type="ECO:0000313" key="3">
    <source>
        <dbReference type="Proteomes" id="UP001311799"/>
    </source>
</evidence>
<feature type="region of interest" description="Disordered" evidence="1">
    <location>
        <begin position="1"/>
        <end position="34"/>
    </location>
</feature>
<feature type="compositionally biased region" description="Polar residues" evidence="1">
    <location>
        <begin position="260"/>
        <end position="269"/>
    </location>
</feature>
<sequence>MGKNKGEEGKTTSNEEEHNRINQEKMTESSVQEKTKCTAELSEIDYFVSRDKKRLKIKTEELVVLESLILNGEYSECIDKLMVHYNNGNLFEDYLSDLIPDKIDYKYNNKILFDSSENHLYDISGIIILGLIIHCYICKNDSLGAFHIIKKFERTCFVSDNNEFEQNIGSGDQNDKNDNFKDVRNNELINSFISFCNCFSLDIITEELLLKENTDVNLKYRKHIFKLAEVFYFFRIQLLFWKLTMYKSYKIPSISLFQPNNDDNTGNNQSSSTSKCTSSINGNENIKIEDYCVFYDQSIDELYLLINEIGNILNIVKSKITSLDEIDTESYRVKGSEKYEETLDNDIRSIDDLNYDSIFKNWTFKYKVILLILVEALTLKDYYQEAIDIIKDSIENYFPEYNISLLSMIVRVSLQHGNFRLANETINKMEERIQDPRHNSNVNMAHYRFTLGLLNMAQDDPVTASLNFNTSAALYKEMANSLSKDYLLPCCVSLNNLSVASFYSSKLTNSVSILENQIYNQNNFFLKSQKLFTTNFKNLKTLYQFSPERDRLINELNTASKNALKYTIVIDY</sequence>
<protein>
    <submittedName>
        <fullName evidence="2">Uncharacterized protein</fullName>
    </submittedName>
</protein>
<dbReference type="EMBL" id="JAWDEY010000015">
    <property type="protein sequence ID" value="KAK6589096.1"/>
    <property type="molecule type" value="Genomic_DNA"/>
</dbReference>